<keyword evidence="2" id="KW-1133">Transmembrane helix</keyword>
<feature type="compositionally biased region" description="Basic residues" evidence="1">
    <location>
        <begin position="31"/>
        <end position="42"/>
    </location>
</feature>
<proteinExistence type="predicted"/>
<feature type="region of interest" description="Disordered" evidence="1">
    <location>
        <begin position="24"/>
        <end position="44"/>
    </location>
</feature>
<sequence length="81" mass="8711">MTVGRHSLGRPGLARRDWTGFIAEGSGSATTRRRRARHRARTRPNADTRSLFVGVTVLGMLAVSGWYTAAGASAVAQMLAR</sequence>
<evidence type="ECO:0000256" key="2">
    <source>
        <dbReference type="SAM" id="Phobius"/>
    </source>
</evidence>
<evidence type="ECO:0000256" key="1">
    <source>
        <dbReference type="SAM" id="MobiDB-lite"/>
    </source>
</evidence>
<accession>A0ABN3I2K6</accession>
<dbReference type="EMBL" id="BAAARV010000129">
    <property type="protein sequence ID" value="GAA2392308.1"/>
    <property type="molecule type" value="Genomic_DNA"/>
</dbReference>
<organism evidence="3 4">
    <name type="scientific">Dactylosporangium salmoneum</name>
    <dbReference type="NCBI Taxonomy" id="53361"/>
    <lineage>
        <taxon>Bacteria</taxon>
        <taxon>Bacillati</taxon>
        <taxon>Actinomycetota</taxon>
        <taxon>Actinomycetes</taxon>
        <taxon>Micromonosporales</taxon>
        <taxon>Micromonosporaceae</taxon>
        <taxon>Dactylosporangium</taxon>
    </lineage>
</organism>
<comment type="caution">
    <text evidence="3">The sequence shown here is derived from an EMBL/GenBank/DDBJ whole genome shotgun (WGS) entry which is preliminary data.</text>
</comment>
<reference evidence="3 4" key="1">
    <citation type="journal article" date="2019" name="Int. J. Syst. Evol. Microbiol.">
        <title>The Global Catalogue of Microorganisms (GCM) 10K type strain sequencing project: providing services to taxonomists for standard genome sequencing and annotation.</title>
        <authorList>
            <consortium name="The Broad Institute Genomics Platform"/>
            <consortium name="The Broad Institute Genome Sequencing Center for Infectious Disease"/>
            <person name="Wu L."/>
            <person name="Ma J."/>
        </authorList>
    </citation>
    <scope>NUCLEOTIDE SEQUENCE [LARGE SCALE GENOMIC DNA]</scope>
    <source>
        <strain evidence="3 4">JCM 3272</strain>
    </source>
</reference>
<name>A0ABN3I2K6_9ACTN</name>
<evidence type="ECO:0000313" key="4">
    <source>
        <dbReference type="Proteomes" id="UP001501444"/>
    </source>
</evidence>
<feature type="transmembrane region" description="Helical" evidence="2">
    <location>
        <begin position="51"/>
        <end position="69"/>
    </location>
</feature>
<dbReference type="Proteomes" id="UP001501444">
    <property type="component" value="Unassembled WGS sequence"/>
</dbReference>
<protein>
    <submittedName>
        <fullName evidence="3">Uncharacterized protein</fullName>
    </submittedName>
</protein>
<keyword evidence="2" id="KW-0812">Transmembrane</keyword>
<gene>
    <name evidence="3" type="ORF">GCM10010170_104900</name>
</gene>
<keyword evidence="4" id="KW-1185">Reference proteome</keyword>
<evidence type="ECO:0000313" key="3">
    <source>
        <dbReference type="EMBL" id="GAA2392308.1"/>
    </source>
</evidence>
<keyword evidence="2" id="KW-0472">Membrane</keyword>